<name>F0WEP9_9STRA</name>
<evidence type="ECO:0000313" key="1">
    <source>
        <dbReference type="EMBL" id="CCA19681.1"/>
    </source>
</evidence>
<dbReference type="HOGENOM" id="CLU_2077440_0_0_1"/>
<gene>
    <name evidence="1" type="primary">AlNc14C76G5099</name>
    <name evidence="1" type="ORF">ALNC14_058240</name>
</gene>
<dbReference type="EMBL" id="FR824121">
    <property type="protein sequence ID" value="CCA19681.1"/>
    <property type="molecule type" value="Genomic_DNA"/>
</dbReference>
<reference evidence="1" key="1">
    <citation type="journal article" date="2011" name="PLoS Biol.">
        <title>Gene gain and loss during evolution of obligate parasitism in the white rust pathogen of Arabidopsis thaliana.</title>
        <authorList>
            <person name="Kemen E."/>
            <person name="Gardiner A."/>
            <person name="Schultz-Larsen T."/>
            <person name="Kemen A.C."/>
            <person name="Balmuth A.L."/>
            <person name="Robert-Seilaniantz A."/>
            <person name="Bailey K."/>
            <person name="Holub E."/>
            <person name="Studholme D.J."/>
            <person name="Maclean D."/>
            <person name="Jones J.D."/>
        </authorList>
    </citation>
    <scope>NUCLEOTIDE SEQUENCE</scope>
</reference>
<proteinExistence type="predicted"/>
<dbReference type="AlphaFoldDB" id="F0WEP9"/>
<protein>
    <submittedName>
        <fullName evidence="1">AlNc14C76G5099 protein</fullName>
    </submittedName>
</protein>
<sequence length="118" mass="13221">MFQDSCWDEIHFVTYCLLRACETCQMDVLHVCSQDSMFLFHLVGDTLNRKVTEKLGTLHFVYKEISRVPSFSVLRKATQTSTLGSTISCNTFVVLLSGLHASSIFVELITVANTSIPP</sequence>
<reference evidence="1" key="2">
    <citation type="submission" date="2011-02" db="EMBL/GenBank/DDBJ databases">
        <authorList>
            <person name="MacLean D."/>
        </authorList>
    </citation>
    <scope>NUCLEOTIDE SEQUENCE</scope>
</reference>
<organism evidence="1">
    <name type="scientific">Albugo laibachii Nc14</name>
    <dbReference type="NCBI Taxonomy" id="890382"/>
    <lineage>
        <taxon>Eukaryota</taxon>
        <taxon>Sar</taxon>
        <taxon>Stramenopiles</taxon>
        <taxon>Oomycota</taxon>
        <taxon>Peronosporomycetes</taxon>
        <taxon>Albuginales</taxon>
        <taxon>Albuginaceae</taxon>
        <taxon>Albugo</taxon>
    </lineage>
</organism>
<accession>F0WEP9</accession>